<dbReference type="GO" id="GO:0005765">
    <property type="term" value="C:lysosomal membrane"/>
    <property type="evidence" value="ECO:0007669"/>
    <property type="project" value="TreeGrafter"/>
</dbReference>
<evidence type="ECO:0000256" key="20">
    <source>
        <dbReference type="PROSITE-ProRule" id="PRU00740"/>
    </source>
</evidence>
<evidence type="ECO:0000256" key="16">
    <source>
        <dbReference type="ARBA" id="ARBA00053950"/>
    </source>
</evidence>
<keyword evidence="10" id="KW-0770">Synapse</keyword>
<comment type="function">
    <text evidence="16">Plays a role in short-term synaptic plasticity in a subset of GABAergic neurons in the brain.</text>
</comment>
<gene>
    <name evidence="27" type="primary">LOC107273778</name>
</gene>
<sequence>MSSAKMLKVGILCLCWAATLATGVQIVPGIDDIVPVIFNSTTTAPKTSTTPIPQNSTTEVPQTTTTPAPQTNTTSAPPTTTTSKPPTTTTSAPPTTTTSAPPTTTSKPPTTTTSKPPTSTTPAPVPAPTAGMWTVNGTNATCIVIEMAVQFNISYTTKDQNETYQEVDLPADNKTLATGVCGSLEQNLTLSWNTSITVNNSLTLHFVQNSTTKQYSLHHLEVILDPQNFPNIITSTPVKLIHEPHQFSTSLSNSYRCLKVQSLNLTAEGHNETVGFLKIDDLQFQAFRGDNSTTFGFAEDCAFDTPDIVPIAVGCALAVLVVIVLVAYLVGRRRNQARGYLSM</sequence>
<dbReference type="GeneID" id="107273778"/>
<evidence type="ECO:0000256" key="5">
    <source>
        <dbReference type="ARBA" id="ARBA00009644"/>
    </source>
</evidence>
<keyword evidence="12" id="KW-0325">Glycoprotein</keyword>
<evidence type="ECO:0000256" key="2">
    <source>
        <dbReference type="ARBA" id="ARBA00004158"/>
    </source>
</evidence>
<feature type="signal peptide" evidence="23">
    <location>
        <begin position="1"/>
        <end position="21"/>
    </location>
</feature>
<proteinExistence type="inferred from homology"/>
<dbReference type="GO" id="GO:0005886">
    <property type="term" value="C:plasma membrane"/>
    <property type="evidence" value="ECO:0007669"/>
    <property type="project" value="UniProtKB-SubCell"/>
</dbReference>
<dbReference type="Proteomes" id="UP000694920">
    <property type="component" value="Unplaced"/>
</dbReference>
<dbReference type="Pfam" id="PF01299">
    <property type="entry name" value="Lamp2-like_luminal"/>
    <property type="match status" value="1"/>
</dbReference>
<dbReference type="InterPro" id="IPR002000">
    <property type="entry name" value="Lysosome-assoc_membr_glycop"/>
</dbReference>
<keyword evidence="9 22" id="KW-1133">Transmembrane helix</keyword>
<dbReference type="PANTHER" id="PTHR11506">
    <property type="entry name" value="LYSOSOME-ASSOCIATED MEMBRANE GLYCOPROTEIN"/>
    <property type="match status" value="1"/>
</dbReference>
<feature type="chain" id="PRO_5042613366" description="Lysosome-associated membrane glycoprotein 5" evidence="23">
    <location>
        <begin position="22"/>
        <end position="343"/>
    </location>
</feature>
<evidence type="ECO:0000256" key="9">
    <source>
        <dbReference type="ARBA" id="ARBA00022989"/>
    </source>
</evidence>
<evidence type="ECO:0000256" key="14">
    <source>
        <dbReference type="ARBA" id="ARBA00023329"/>
    </source>
</evidence>
<name>A0AAJ7CD16_CEPCN</name>
<comment type="subcellular location">
    <subcellularLocation>
        <location evidence="4">Cell projection</location>
        <location evidence="4">Dendrite</location>
    </subcellularLocation>
    <subcellularLocation>
        <location evidence="17">Cell projection</location>
        <location evidence="17">Growth cone membrane</location>
        <topology evidence="17">Single-pass type I membrane protein</topology>
    </subcellularLocation>
    <subcellularLocation>
        <location evidence="15">Cytoplasmic vesicle</location>
        <location evidence="15">Secretory vesicle</location>
        <location evidence="15">Synaptic vesicle membrane</location>
        <topology evidence="15">Single-pass type I membrane protein</topology>
    </subcellularLocation>
    <subcellularLocation>
        <location evidence="2">Early endosome membrane</location>
        <topology evidence="2">Single-pass type I membrane protein</topology>
    </subcellularLocation>
    <subcellularLocation>
        <location evidence="1">Endoplasmic reticulum-Golgi intermediate compartment membrane</location>
        <topology evidence="1">Single-pass type I membrane protein</topology>
    </subcellularLocation>
    <subcellularLocation>
        <location evidence="20">Membrane</location>
        <topology evidence="20">Single-pass type I membrane protein</topology>
    </subcellularLocation>
    <subcellularLocation>
        <location evidence="3">Recycling endosome</location>
    </subcellularLocation>
</comment>
<comment type="caution">
    <text evidence="20">Lacks conserved residue(s) required for the propagation of feature annotation.</text>
</comment>
<dbReference type="GO" id="GO:0072594">
    <property type="term" value="P:establishment of protein localization to organelle"/>
    <property type="evidence" value="ECO:0007669"/>
    <property type="project" value="TreeGrafter"/>
</dbReference>
<keyword evidence="14" id="KW-0968">Cytoplasmic vesicle</keyword>
<evidence type="ECO:0000313" key="27">
    <source>
        <dbReference type="RefSeq" id="XP_015607781.1"/>
    </source>
</evidence>
<feature type="region of interest" description="Disordered" evidence="21">
    <location>
        <begin position="42"/>
        <end position="131"/>
    </location>
</feature>
<comment type="similarity">
    <text evidence="5 20">Belongs to the LAMP family.</text>
</comment>
<dbReference type="RefSeq" id="XP_015607781.1">
    <property type="nucleotide sequence ID" value="XM_015752295.2"/>
</dbReference>
<keyword evidence="6 20" id="KW-0812">Transmembrane</keyword>
<dbReference type="GO" id="GO:0031902">
    <property type="term" value="C:late endosome membrane"/>
    <property type="evidence" value="ECO:0007669"/>
    <property type="project" value="TreeGrafter"/>
</dbReference>
<protein>
    <recommendedName>
        <fullName evidence="18">Lysosome-associated membrane glycoprotein 5</fullName>
    </recommendedName>
    <alternativeName>
        <fullName evidence="19">Lysosome-associated membrane protein 5</fullName>
    </alternativeName>
</protein>
<feature type="domain" description="Lysosome-associated membrane glycoprotein 2-like luminal" evidence="24">
    <location>
        <begin position="128"/>
        <end position="287"/>
    </location>
</feature>
<evidence type="ECO:0000256" key="19">
    <source>
        <dbReference type="ARBA" id="ARBA00076257"/>
    </source>
</evidence>
<evidence type="ECO:0000256" key="22">
    <source>
        <dbReference type="SAM" id="Phobius"/>
    </source>
</evidence>
<evidence type="ECO:0000256" key="1">
    <source>
        <dbReference type="ARBA" id="ARBA00004151"/>
    </source>
</evidence>
<evidence type="ECO:0000256" key="10">
    <source>
        <dbReference type="ARBA" id="ARBA00023018"/>
    </source>
</evidence>
<keyword evidence="26" id="KW-1185">Reference proteome</keyword>
<dbReference type="CTD" id="3916"/>
<evidence type="ECO:0000256" key="6">
    <source>
        <dbReference type="ARBA" id="ARBA00022692"/>
    </source>
</evidence>
<dbReference type="KEGG" id="ccin:107273778"/>
<dbReference type="InterPro" id="IPR048528">
    <property type="entry name" value="Lamp2-like_luminal"/>
</dbReference>
<evidence type="ECO:0000256" key="3">
    <source>
        <dbReference type="ARBA" id="ARBA00004172"/>
    </source>
</evidence>
<evidence type="ECO:0000256" key="23">
    <source>
        <dbReference type="SAM" id="SignalP"/>
    </source>
</evidence>
<keyword evidence="7 23" id="KW-0732">Signal</keyword>
<keyword evidence="8" id="KW-0967">Endosome</keyword>
<feature type="transmembrane region" description="Helical" evidence="22">
    <location>
        <begin position="308"/>
        <end position="330"/>
    </location>
</feature>
<feature type="domain" description="Lysosome-associated membrane glycoprotein 2-like transmembrane" evidence="25">
    <location>
        <begin position="309"/>
        <end position="337"/>
    </location>
</feature>
<dbReference type="Pfam" id="PF21222">
    <property type="entry name" value="Lamp2_2nd"/>
    <property type="match status" value="1"/>
</dbReference>
<dbReference type="AlphaFoldDB" id="A0AAJ7CD16"/>
<evidence type="ECO:0000256" key="12">
    <source>
        <dbReference type="ARBA" id="ARBA00023180"/>
    </source>
</evidence>
<reference evidence="27" key="1">
    <citation type="submission" date="2025-08" db="UniProtKB">
        <authorList>
            <consortium name="RefSeq"/>
        </authorList>
    </citation>
    <scope>IDENTIFICATION</scope>
</reference>
<evidence type="ECO:0000256" key="7">
    <source>
        <dbReference type="ARBA" id="ARBA00022729"/>
    </source>
</evidence>
<dbReference type="PROSITE" id="PS51407">
    <property type="entry name" value="LAMP_3"/>
    <property type="match status" value="1"/>
</dbReference>
<dbReference type="Gene3D" id="2.40.160.110">
    <property type="match status" value="1"/>
</dbReference>
<evidence type="ECO:0000256" key="4">
    <source>
        <dbReference type="ARBA" id="ARBA00004279"/>
    </source>
</evidence>
<evidence type="ECO:0000256" key="18">
    <source>
        <dbReference type="ARBA" id="ARBA00074379"/>
    </source>
</evidence>
<keyword evidence="13" id="KW-0966">Cell projection</keyword>
<evidence type="ECO:0000259" key="24">
    <source>
        <dbReference type="Pfam" id="PF01299"/>
    </source>
</evidence>
<evidence type="ECO:0000256" key="15">
    <source>
        <dbReference type="ARBA" id="ARBA00029428"/>
    </source>
</evidence>
<evidence type="ECO:0000256" key="17">
    <source>
        <dbReference type="ARBA" id="ARBA00060492"/>
    </source>
</evidence>
<dbReference type="InterPro" id="IPR048524">
    <property type="entry name" value="Lamp2-like_TM"/>
</dbReference>
<evidence type="ECO:0000313" key="26">
    <source>
        <dbReference type="Proteomes" id="UP000694920"/>
    </source>
</evidence>
<evidence type="ECO:0000256" key="11">
    <source>
        <dbReference type="ARBA" id="ARBA00023136"/>
    </source>
</evidence>
<dbReference type="PRINTS" id="PR00336">
    <property type="entry name" value="LYSASSOCTDMP"/>
</dbReference>
<accession>A0AAJ7CD16</accession>
<evidence type="ECO:0000256" key="13">
    <source>
        <dbReference type="ARBA" id="ARBA00023273"/>
    </source>
</evidence>
<feature type="compositionally biased region" description="Low complexity" evidence="21">
    <location>
        <begin position="42"/>
        <end position="122"/>
    </location>
</feature>
<evidence type="ECO:0000259" key="25">
    <source>
        <dbReference type="Pfam" id="PF21222"/>
    </source>
</evidence>
<dbReference type="PANTHER" id="PTHR11506:SF35">
    <property type="entry name" value="LYSOSOME-ASSOCIATED MEMBRANE GLYCOPROTEIN 5"/>
    <property type="match status" value="1"/>
</dbReference>
<organism evidence="26 27">
    <name type="scientific">Cephus cinctus</name>
    <name type="common">Wheat stem sawfly</name>
    <dbReference type="NCBI Taxonomy" id="211228"/>
    <lineage>
        <taxon>Eukaryota</taxon>
        <taxon>Metazoa</taxon>
        <taxon>Ecdysozoa</taxon>
        <taxon>Arthropoda</taxon>
        <taxon>Hexapoda</taxon>
        <taxon>Insecta</taxon>
        <taxon>Pterygota</taxon>
        <taxon>Neoptera</taxon>
        <taxon>Endopterygota</taxon>
        <taxon>Hymenoptera</taxon>
        <taxon>Cephoidea</taxon>
        <taxon>Cephidae</taxon>
        <taxon>Cephus</taxon>
    </lineage>
</organism>
<keyword evidence="11 20" id="KW-0472">Membrane</keyword>
<evidence type="ECO:0000256" key="21">
    <source>
        <dbReference type="SAM" id="MobiDB-lite"/>
    </source>
</evidence>
<evidence type="ECO:0000256" key="8">
    <source>
        <dbReference type="ARBA" id="ARBA00022753"/>
    </source>
</evidence>